<evidence type="ECO:0000313" key="1">
    <source>
        <dbReference type="EMBL" id="QJA67241.1"/>
    </source>
</evidence>
<name>A0A6M3JE07_9ZZZZ</name>
<sequence>MKAHLYLDEETFLKAIVIEDGINTIRIQSMSGYVPMLLGMDNTQTLNLQTGVYRRWEPLHRPLFLQNFDDIKEWKFLFSHFETVQEHIPQDSFDIGFMEPTKDVNLDKLKNKMRDSKDLRNILLEYYRK</sequence>
<protein>
    <submittedName>
        <fullName evidence="1">Uncharacterized protein</fullName>
    </submittedName>
</protein>
<reference evidence="1" key="1">
    <citation type="submission" date="2020-03" db="EMBL/GenBank/DDBJ databases">
        <title>The deep terrestrial virosphere.</title>
        <authorList>
            <person name="Holmfeldt K."/>
            <person name="Nilsson E."/>
            <person name="Simone D."/>
            <person name="Lopez-Fernandez M."/>
            <person name="Wu X."/>
            <person name="de Brujin I."/>
            <person name="Lundin D."/>
            <person name="Andersson A."/>
            <person name="Bertilsson S."/>
            <person name="Dopson M."/>
        </authorList>
    </citation>
    <scope>NUCLEOTIDE SEQUENCE</scope>
    <source>
        <strain evidence="1">MM415B00267</strain>
    </source>
</reference>
<proteinExistence type="predicted"/>
<accession>A0A6M3JE07</accession>
<dbReference type="AlphaFoldDB" id="A0A6M3JE07"/>
<gene>
    <name evidence="1" type="ORF">MM415B00267_0067</name>
</gene>
<dbReference type="EMBL" id="MT141567">
    <property type="protein sequence ID" value="QJA67241.1"/>
    <property type="molecule type" value="Genomic_DNA"/>
</dbReference>
<organism evidence="1">
    <name type="scientific">viral metagenome</name>
    <dbReference type="NCBI Taxonomy" id="1070528"/>
    <lineage>
        <taxon>unclassified sequences</taxon>
        <taxon>metagenomes</taxon>
        <taxon>organismal metagenomes</taxon>
    </lineage>
</organism>